<gene>
    <name evidence="1" type="primary">BnaC03g76470D</name>
    <name evidence="1" type="ORF">GSBRNA2T00034388001</name>
</gene>
<organism evidence="1 2">
    <name type="scientific">Brassica napus</name>
    <name type="common">Rape</name>
    <dbReference type="NCBI Taxonomy" id="3708"/>
    <lineage>
        <taxon>Eukaryota</taxon>
        <taxon>Viridiplantae</taxon>
        <taxon>Streptophyta</taxon>
        <taxon>Embryophyta</taxon>
        <taxon>Tracheophyta</taxon>
        <taxon>Spermatophyta</taxon>
        <taxon>Magnoliopsida</taxon>
        <taxon>eudicotyledons</taxon>
        <taxon>Gunneridae</taxon>
        <taxon>Pentapetalae</taxon>
        <taxon>rosids</taxon>
        <taxon>malvids</taxon>
        <taxon>Brassicales</taxon>
        <taxon>Brassicaceae</taxon>
        <taxon>Brassiceae</taxon>
        <taxon>Brassica</taxon>
    </lineage>
</organism>
<proteinExistence type="predicted"/>
<keyword evidence="2" id="KW-1185">Reference proteome</keyword>
<name>A0A078J5U5_BRANA</name>
<protein>
    <submittedName>
        <fullName evidence="1">BnaC03g76470D protein</fullName>
    </submittedName>
</protein>
<sequence>MASMGLFEAFISSHLLSLYHQETFWLRQENPFSKLPLELACFWDASRCAPEA</sequence>
<dbReference type="EMBL" id="LK034040">
    <property type="protein sequence ID" value="CDY61811.1"/>
    <property type="molecule type" value="Genomic_DNA"/>
</dbReference>
<evidence type="ECO:0000313" key="1">
    <source>
        <dbReference type="EMBL" id="CDY61811.1"/>
    </source>
</evidence>
<reference evidence="1 2" key="1">
    <citation type="journal article" date="2014" name="Science">
        <title>Plant genetics. Early allopolyploid evolution in the post-Neolithic Brassica napus oilseed genome.</title>
        <authorList>
            <person name="Chalhoub B."/>
            <person name="Denoeud F."/>
            <person name="Liu S."/>
            <person name="Parkin I.A."/>
            <person name="Tang H."/>
            <person name="Wang X."/>
            <person name="Chiquet J."/>
            <person name="Belcram H."/>
            <person name="Tong C."/>
            <person name="Samans B."/>
            <person name="Correa M."/>
            <person name="Da Silva C."/>
            <person name="Just J."/>
            <person name="Falentin C."/>
            <person name="Koh C.S."/>
            <person name="Le Clainche I."/>
            <person name="Bernard M."/>
            <person name="Bento P."/>
            <person name="Noel B."/>
            <person name="Labadie K."/>
            <person name="Alberti A."/>
            <person name="Charles M."/>
            <person name="Arnaud D."/>
            <person name="Guo H."/>
            <person name="Daviaud C."/>
            <person name="Alamery S."/>
            <person name="Jabbari K."/>
            <person name="Zhao M."/>
            <person name="Edger P.P."/>
            <person name="Chelaifa H."/>
            <person name="Tack D."/>
            <person name="Lassalle G."/>
            <person name="Mestiri I."/>
            <person name="Schnel N."/>
            <person name="Le Paslier M.C."/>
            <person name="Fan G."/>
            <person name="Renault V."/>
            <person name="Bayer P.E."/>
            <person name="Golicz A.A."/>
            <person name="Manoli S."/>
            <person name="Lee T.H."/>
            <person name="Thi V.H."/>
            <person name="Chalabi S."/>
            <person name="Hu Q."/>
            <person name="Fan C."/>
            <person name="Tollenaere R."/>
            <person name="Lu Y."/>
            <person name="Battail C."/>
            <person name="Shen J."/>
            <person name="Sidebottom C.H."/>
            <person name="Wang X."/>
            <person name="Canaguier A."/>
            <person name="Chauveau A."/>
            <person name="Berard A."/>
            <person name="Deniot G."/>
            <person name="Guan M."/>
            <person name="Liu Z."/>
            <person name="Sun F."/>
            <person name="Lim Y.P."/>
            <person name="Lyons E."/>
            <person name="Town C.D."/>
            <person name="Bancroft I."/>
            <person name="Wang X."/>
            <person name="Meng J."/>
            <person name="Ma J."/>
            <person name="Pires J.C."/>
            <person name="King G.J."/>
            <person name="Brunel D."/>
            <person name="Delourme R."/>
            <person name="Renard M."/>
            <person name="Aury J.M."/>
            <person name="Adams K.L."/>
            <person name="Batley J."/>
            <person name="Snowdon R.J."/>
            <person name="Tost J."/>
            <person name="Edwards D."/>
            <person name="Zhou Y."/>
            <person name="Hua W."/>
            <person name="Sharpe A.G."/>
            <person name="Paterson A.H."/>
            <person name="Guan C."/>
            <person name="Wincker P."/>
        </authorList>
    </citation>
    <scope>NUCLEOTIDE SEQUENCE [LARGE SCALE GENOMIC DNA]</scope>
    <source>
        <strain evidence="2">cv. Darmor-bzh</strain>
    </source>
</reference>
<feature type="non-terminal residue" evidence="1">
    <location>
        <position position="52"/>
    </location>
</feature>
<dbReference type="PaxDb" id="3708-A0A078J5U5"/>
<evidence type="ECO:0000313" key="2">
    <source>
        <dbReference type="Proteomes" id="UP000028999"/>
    </source>
</evidence>
<dbReference type="Gramene" id="CDY61811">
    <property type="protein sequence ID" value="CDY61811"/>
    <property type="gene ID" value="GSBRNA2T00034388001"/>
</dbReference>
<dbReference type="AlphaFoldDB" id="A0A078J5U5"/>
<dbReference type="Proteomes" id="UP000028999">
    <property type="component" value="Unassembled WGS sequence"/>
</dbReference>
<accession>A0A078J5U5</accession>